<proteinExistence type="predicted"/>
<keyword evidence="1" id="KW-1133">Transmembrane helix</keyword>
<evidence type="ECO:0000313" key="3">
    <source>
        <dbReference type="Proteomes" id="UP001343257"/>
    </source>
</evidence>
<keyword evidence="1" id="KW-0472">Membrane</keyword>
<dbReference type="RefSeq" id="WP_328277169.1">
    <property type="nucleotide sequence ID" value="NZ_JARTLD010000024.1"/>
</dbReference>
<feature type="transmembrane region" description="Helical" evidence="1">
    <location>
        <begin position="33"/>
        <end position="52"/>
    </location>
</feature>
<comment type="caution">
    <text evidence="2">The sequence shown here is derived from an EMBL/GenBank/DDBJ whole genome shotgun (WGS) entry which is preliminary data.</text>
</comment>
<keyword evidence="1" id="KW-0812">Transmembrane</keyword>
<dbReference type="Proteomes" id="UP001343257">
    <property type="component" value="Unassembled WGS sequence"/>
</dbReference>
<name>A0ABU6PRG5_9BACL</name>
<organism evidence="2 3">
    <name type="scientific">Paenibacillus chibensis</name>
    <dbReference type="NCBI Taxonomy" id="59846"/>
    <lineage>
        <taxon>Bacteria</taxon>
        <taxon>Bacillati</taxon>
        <taxon>Bacillota</taxon>
        <taxon>Bacilli</taxon>
        <taxon>Bacillales</taxon>
        <taxon>Paenibacillaceae</taxon>
        <taxon>Paenibacillus</taxon>
    </lineage>
</organism>
<sequence>MKQKLGLLEGILIKVTIAMLFGFGVGMISIRNWITAIEAIGIGTLMLAIYLMGRKIDGFMKDDDEL</sequence>
<protein>
    <submittedName>
        <fullName evidence="2">Uncharacterized protein</fullName>
    </submittedName>
</protein>
<dbReference type="EMBL" id="JARTLD010000024">
    <property type="protein sequence ID" value="MED5017453.1"/>
    <property type="molecule type" value="Genomic_DNA"/>
</dbReference>
<feature type="transmembrane region" description="Helical" evidence="1">
    <location>
        <begin position="7"/>
        <end position="27"/>
    </location>
</feature>
<evidence type="ECO:0000256" key="1">
    <source>
        <dbReference type="SAM" id="Phobius"/>
    </source>
</evidence>
<keyword evidence="3" id="KW-1185">Reference proteome</keyword>
<accession>A0ABU6PRG5</accession>
<gene>
    <name evidence="2" type="ORF">P9847_09035</name>
</gene>
<reference evidence="2 3" key="1">
    <citation type="submission" date="2023-03" db="EMBL/GenBank/DDBJ databases">
        <title>Bacillus Genome Sequencing.</title>
        <authorList>
            <person name="Dunlap C."/>
        </authorList>
    </citation>
    <scope>NUCLEOTIDE SEQUENCE [LARGE SCALE GENOMIC DNA]</scope>
    <source>
        <strain evidence="2 3">NRS-52</strain>
    </source>
</reference>
<evidence type="ECO:0000313" key="2">
    <source>
        <dbReference type="EMBL" id="MED5017453.1"/>
    </source>
</evidence>